<dbReference type="InterPro" id="IPR009822">
    <property type="entry name" value="YaeQ"/>
</dbReference>
<dbReference type="Proteomes" id="UP000321548">
    <property type="component" value="Unassembled WGS sequence"/>
</dbReference>
<name>A0A5C8NTT6_9BURK</name>
<keyword evidence="2" id="KW-1185">Reference proteome</keyword>
<dbReference type="RefSeq" id="WP_147704846.1">
    <property type="nucleotide sequence ID" value="NZ_VDUY01000005.1"/>
</dbReference>
<dbReference type="AlphaFoldDB" id="A0A5C8NTT6"/>
<dbReference type="InterPro" id="IPR038590">
    <property type="entry name" value="YaeQ_sf"/>
</dbReference>
<evidence type="ECO:0000313" key="1">
    <source>
        <dbReference type="EMBL" id="TXL64597.1"/>
    </source>
</evidence>
<dbReference type="PANTHER" id="PTHR38784">
    <property type="entry name" value="SUCROSE PHOSPHORYLASE"/>
    <property type="match status" value="1"/>
</dbReference>
<gene>
    <name evidence="1" type="ORF">FHP08_12650</name>
</gene>
<accession>A0A5C8NTT6</accession>
<evidence type="ECO:0000313" key="2">
    <source>
        <dbReference type="Proteomes" id="UP000321548"/>
    </source>
</evidence>
<organism evidence="1 2">
    <name type="scientific">Zeimonas arvi</name>
    <dbReference type="NCBI Taxonomy" id="2498847"/>
    <lineage>
        <taxon>Bacteria</taxon>
        <taxon>Pseudomonadati</taxon>
        <taxon>Pseudomonadota</taxon>
        <taxon>Betaproteobacteria</taxon>
        <taxon>Burkholderiales</taxon>
        <taxon>Burkholderiaceae</taxon>
        <taxon>Zeimonas</taxon>
    </lineage>
</organism>
<dbReference type="Pfam" id="PF07152">
    <property type="entry name" value="YaeQ"/>
    <property type="match status" value="1"/>
</dbReference>
<dbReference type="OrthoDB" id="5293309at2"/>
<dbReference type="PANTHER" id="PTHR38784:SF1">
    <property type="entry name" value="SUCROSE PHOSPHORYLASE"/>
    <property type="match status" value="1"/>
</dbReference>
<reference evidence="1 2" key="1">
    <citation type="submission" date="2019-06" db="EMBL/GenBank/DDBJ databases">
        <title>Quisquiliibacterium sp. nov., isolated from a maize field.</title>
        <authorList>
            <person name="Lin S.-Y."/>
            <person name="Tsai C.-F."/>
            <person name="Young C.-C."/>
        </authorList>
    </citation>
    <scope>NUCLEOTIDE SEQUENCE [LARGE SCALE GENOMIC DNA]</scope>
    <source>
        <strain evidence="1 2">CC-CFT501</strain>
    </source>
</reference>
<dbReference type="CDD" id="cd22368">
    <property type="entry name" value="YaeQ-like"/>
    <property type="match status" value="1"/>
</dbReference>
<comment type="caution">
    <text evidence="1">The sequence shown here is derived from an EMBL/GenBank/DDBJ whole genome shotgun (WGS) entry which is preliminary data.</text>
</comment>
<proteinExistence type="predicted"/>
<dbReference type="PIRSF" id="PIRSF011484">
    <property type="entry name" value="YaeQ"/>
    <property type="match status" value="1"/>
</dbReference>
<sequence length="181" mass="19982">MALRSTIHKAALSIADMDRGHYSDHELTVALHPSETEERMMVRLLAFALFADEDLAFGRGLSTDDEPDLWQRDDTGAIVHWIDVGWPDERRIRRACGRAERVSVLAYGGAKTEVWWSQNASALARNANLDVAAVPRDASAALAGLARRSMRLSVSIQDGRIWFGDDSGGVDLELQRLKPAA</sequence>
<dbReference type="InterPro" id="IPR011335">
    <property type="entry name" value="Restrct_endonuc-II-like"/>
</dbReference>
<dbReference type="Gene3D" id="3.10.640.10">
    <property type="entry name" value="Restriction endonuclease-like alpha-beta roll domain"/>
    <property type="match status" value="1"/>
</dbReference>
<dbReference type="EMBL" id="VDUY01000005">
    <property type="protein sequence ID" value="TXL64597.1"/>
    <property type="molecule type" value="Genomic_DNA"/>
</dbReference>
<protein>
    <submittedName>
        <fullName evidence="1">YaeQ family protein</fullName>
    </submittedName>
</protein>
<dbReference type="SMART" id="SM01322">
    <property type="entry name" value="YaeQ"/>
    <property type="match status" value="1"/>
</dbReference>
<dbReference type="SUPFAM" id="SSF52980">
    <property type="entry name" value="Restriction endonuclease-like"/>
    <property type="match status" value="1"/>
</dbReference>